<evidence type="ECO:0000313" key="7">
    <source>
        <dbReference type="EMBL" id="STZ59492.1"/>
    </source>
</evidence>
<dbReference type="PROSITE" id="PS01081">
    <property type="entry name" value="HTH_TETR_1"/>
    <property type="match status" value="1"/>
</dbReference>
<dbReference type="RefSeq" id="WP_163908027.1">
    <property type="nucleotide sequence ID" value="NZ_AP022600.1"/>
</dbReference>
<evidence type="ECO:0000256" key="1">
    <source>
        <dbReference type="ARBA" id="ARBA00011738"/>
    </source>
</evidence>
<dbReference type="GO" id="GO:0045892">
    <property type="term" value="P:negative regulation of DNA-templated transcription"/>
    <property type="evidence" value="ECO:0007669"/>
    <property type="project" value="UniProtKB-ARBA"/>
</dbReference>
<dbReference type="Gene3D" id="1.10.357.10">
    <property type="entry name" value="Tetracycline Repressor, domain 2"/>
    <property type="match status" value="1"/>
</dbReference>
<reference evidence="7 8" key="1">
    <citation type="submission" date="2018-06" db="EMBL/GenBank/DDBJ databases">
        <authorList>
            <consortium name="Pathogen Informatics"/>
            <person name="Doyle S."/>
        </authorList>
    </citation>
    <scope>NUCLEOTIDE SEQUENCE [LARGE SCALE GENOMIC DNA]</scope>
    <source>
        <strain evidence="7 8">NCTC10821</strain>
    </source>
</reference>
<gene>
    <name evidence="7" type="primary">ethR_1</name>
    <name evidence="7" type="ORF">NCTC10821_03025</name>
</gene>
<dbReference type="GO" id="GO:0003700">
    <property type="term" value="F:DNA-binding transcription factor activity"/>
    <property type="evidence" value="ECO:0007669"/>
    <property type="project" value="TreeGrafter"/>
</dbReference>
<evidence type="ECO:0000256" key="5">
    <source>
        <dbReference type="PROSITE-ProRule" id="PRU00335"/>
    </source>
</evidence>
<dbReference type="Pfam" id="PF00440">
    <property type="entry name" value="TetR_N"/>
    <property type="match status" value="1"/>
</dbReference>
<dbReference type="InterPro" id="IPR049397">
    <property type="entry name" value="EthR_C"/>
</dbReference>
<dbReference type="InterPro" id="IPR036271">
    <property type="entry name" value="Tet_transcr_reg_TetR-rel_C_sf"/>
</dbReference>
<dbReference type="Proteomes" id="UP000254978">
    <property type="component" value="Unassembled WGS sequence"/>
</dbReference>
<keyword evidence="4" id="KW-0804">Transcription</keyword>
<proteinExistence type="predicted"/>
<dbReference type="SUPFAM" id="SSF48498">
    <property type="entry name" value="Tetracyclin repressor-like, C-terminal domain"/>
    <property type="match status" value="1"/>
</dbReference>
<dbReference type="Pfam" id="PF21313">
    <property type="entry name" value="EthR_C"/>
    <property type="match status" value="1"/>
</dbReference>
<evidence type="ECO:0000256" key="3">
    <source>
        <dbReference type="ARBA" id="ARBA00023125"/>
    </source>
</evidence>
<keyword evidence="8" id="KW-1185">Reference proteome</keyword>
<name>A0A378TF95_9MYCO</name>
<evidence type="ECO:0000256" key="4">
    <source>
        <dbReference type="ARBA" id="ARBA00023163"/>
    </source>
</evidence>
<feature type="DNA-binding region" description="H-T-H motif" evidence="5">
    <location>
        <begin position="51"/>
        <end position="70"/>
    </location>
</feature>
<comment type="subunit">
    <text evidence="1">Homodimer.</text>
</comment>
<dbReference type="PANTHER" id="PTHR30055:SF184">
    <property type="entry name" value="HTH-TYPE TRANSCRIPTIONAL REGULATOR ETHR"/>
    <property type="match status" value="1"/>
</dbReference>
<sequence length="219" mass="23881">MISTPCKVCPVTTASKPRGRRSSRPSAEDREQAILATAAQLLAEKSYAEISVDDLARGAGLSRPTFYFYFPSKEAVLLTLLDPMIQRADTGFPAMKTLPTEPRRALRAGIGTFFDAFASDPVLGKASAEAIGTGPELRALWSRFMDRWIGQTAELIEAERARGAAPVTIPARDLATALNEMNERTMVAALADEDLAVSRDRLIDTLTHIWLNSIYGQVP</sequence>
<evidence type="ECO:0000313" key="8">
    <source>
        <dbReference type="Proteomes" id="UP000254978"/>
    </source>
</evidence>
<evidence type="ECO:0000259" key="6">
    <source>
        <dbReference type="PROSITE" id="PS50977"/>
    </source>
</evidence>
<dbReference type="PROSITE" id="PS50977">
    <property type="entry name" value="HTH_TETR_2"/>
    <property type="match status" value="1"/>
</dbReference>
<keyword evidence="2" id="KW-0805">Transcription regulation</keyword>
<organism evidence="7 8">
    <name type="scientific">Mycolicibacterium tokaiense</name>
    <dbReference type="NCBI Taxonomy" id="39695"/>
    <lineage>
        <taxon>Bacteria</taxon>
        <taxon>Bacillati</taxon>
        <taxon>Actinomycetota</taxon>
        <taxon>Actinomycetes</taxon>
        <taxon>Mycobacteriales</taxon>
        <taxon>Mycobacteriaceae</taxon>
        <taxon>Mycolicibacterium</taxon>
    </lineage>
</organism>
<dbReference type="InterPro" id="IPR050109">
    <property type="entry name" value="HTH-type_TetR-like_transc_reg"/>
</dbReference>
<dbReference type="InterPro" id="IPR009057">
    <property type="entry name" value="Homeodomain-like_sf"/>
</dbReference>
<dbReference type="InterPro" id="IPR023772">
    <property type="entry name" value="DNA-bd_HTH_TetR-type_CS"/>
</dbReference>
<dbReference type="PANTHER" id="PTHR30055">
    <property type="entry name" value="HTH-TYPE TRANSCRIPTIONAL REGULATOR RUTR"/>
    <property type="match status" value="1"/>
</dbReference>
<dbReference type="AlphaFoldDB" id="A0A378TF95"/>
<protein>
    <submittedName>
        <fullName evidence="7">Transcriptional regulatory repressor protein (Tetr-family) Ethr</fullName>
    </submittedName>
</protein>
<dbReference type="GO" id="GO:0000976">
    <property type="term" value="F:transcription cis-regulatory region binding"/>
    <property type="evidence" value="ECO:0007669"/>
    <property type="project" value="TreeGrafter"/>
</dbReference>
<dbReference type="FunFam" id="1.10.10.60:FF:000141">
    <property type="entry name" value="TetR family transcriptional regulator"/>
    <property type="match status" value="1"/>
</dbReference>
<dbReference type="PRINTS" id="PR00455">
    <property type="entry name" value="HTHTETR"/>
</dbReference>
<dbReference type="EMBL" id="UGQT01000001">
    <property type="protein sequence ID" value="STZ59492.1"/>
    <property type="molecule type" value="Genomic_DNA"/>
</dbReference>
<dbReference type="InterPro" id="IPR001647">
    <property type="entry name" value="HTH_TetR"/>
</dbReference>
<dbReference type="SUPFAM" id="SSF46689">
    <property type="entry name" value="Homeodomain-like"/>
    <property type="match status" value="1"/>
</dbReference>
<evidence type="ECO:0000256" key="2">
    <source>
        <dbReference type="ARBA" id="ARBA00023015"/>
    </source>
</evidence>
<accession>A0A378TF95</accession>
<dbReference type="Gene3D" id="1.10.10.60">
    <property type="entry name" value="Homeodomain-like"/>
    <property type="match status" value="1"/>
</dbReference>
<keyword evidence="3 5" id="KW-0238">DNA-binding</keyword>
<feature type="domain" description="HTH tetR-type" evidence="6">
    <location>
        <begin position="28"/>
        <end position="88"/>
    </location>
</feature>